<keyword evidence="2" id="KW-1185">Reference proteome</keyword>
<evidence type="ECO:0000313" key="2">
    <source>
        <dbReference type="Proteomes" id="UP001487305"/>
    </source>
</evidence>
<gene>
    <name evidence="1" type="ORF">AAA083_03095</name>
</gene>
<reference evidence="1 2" key="1">
    <citation type="submission" date="2024-04" db="EMBL/GenBank/DDBJ databases">
        <title>Human intestinal bacterial collection.</title>
        <authorList>
            <person name="Pauvert C."/>
            <person name="Hitch T.C.A."/>
            <person name="Clavel T."/>
        </authorList>
    </citation>
    <scope>NUCLEOTIDE SEQUENCE [LARGE SCALE GENOMIC DNA]</scope>
    <source>
        <strain evidence="1 2">CLA-KB-H42</strain>
    </source>
</reference>
<proteinExistence type="predicted"/>
<sequence>MIAHRVKPNLPQNAILDTMNGFCVCSPEFTFVQAAAICELPKLIEIGYELCGTYDLSEGRYRECAPLTTVERLTAFAGAVDGVHGVRKARRALRYVAERSASPRETVLTMLLCLPYGLGGYGIEMPLLNHRVDVVGDARKMTSKKYCVCDLFWPKANLVIEYGGRSRTPGSSAYRKIRCAATRWWRWGTR</sequence>
<evidence type="ECO:0000313" key="1">
    <source>
        <dbReference type="EMBL" id="MEQ3361961.1"/>
    </source>
</evidence>
<dbReference type="RefSeq" id="WP_349227124.1">
    <property type="nucleotide sequence ID" value="NZ_JBBNOP010000002.1"/>
</dbReference>
<dbReference type="Proteomes" id="UP001487305">
    <property type="component" value="Unassembled WGS sequence"/>
</dbReference>
<comment type="caution">
    <text evidence="1">The sequence shown here is derived from an EMBL/GenBank/DDBJ whole genome shotgun (WGS) entry which is preliminary data.</text>
</comment>
<dbReference type="EMBL" id="JBBNOP010000002">
    <property type="protein sequence ID" value="MEQ3361961.1"/>
    <property type="molecule type" value="Genomic_DNA"/>
</dbReference>
<organism evidence="1 2">
    <name type="scientific">Raoultibacter massiliensis</name>
    <dbReference type="NCBI Taxonomy" id="1852371"/>
    <lineage>
        <taxon>Bacteria</taxon>
        <taxon>Bacillati</taxon>
        <taxon>Actinomycetota</taxon>
        <taxon>Coriobacteriia</taxon>
        <taxon>Eggerthellales</taxon>
        <taxon>Eggerthellaceae</taxon>
        <taxon>Raoultibacter</taxon>
    </lineage>
</organism>
<protein>
    <submittedName>
        <fullName evidence="1">Uncharacterized protein</fullName>
    </submittedName>
</protein>
<name>A0ABV1JA51_9ACTN</name>
<accession>A0ABV1JA51</accession>